<dbReference type="Proteomes" id="UP000241365">
    <property type="component" value="Segment"/>
</dbReference>
<evidence type="ECO:0000313" key="3">
    <source>
        <dbReference type="Proteomes" id="UP000241365"/>
    </source>
</evidence>
<proteinExistence type="predicted"/>
<keyword evidence="3" id="KW-1185">Reference proteome</keyword>
<dbReference type="GeneID" id="80513323"/>
<dbReference type="EMBL" id="KU877344">
    <property type="protein sequence ID" value="ANB50961.1"/>
    <property type="molecule type" value="Genomic_DNA"/>
</dbReference>
<dbReference type="KEGG" id="vg:80513323"/>
<feature type="transmembrane region" description="Helical" evidence="1">
    <location>
        <begin position="88"/>
        <end position="108"/>
    </location>
</feature>
<keyword evidence="1" id="KW-0472">Membrane</keyword>
<reference evidence="2 3" key="1">
    <citation type="journal article" date="2016" name="Genome Announc.">
        <title>Complete Genome Sequence of a New Megavirus Family Member Isolated from an Inland Water Lake for the First Time in India.</title>
        <authorList>
            <person name="Chatterjee A."/>
            <person name="Ali F."/>
            <person name="Bange D."/>
            <person name="Kondabagil K."/>
        </authorList>
    </citation>
    <scope>NUCLEOTIDE SEQUENCE [LARGE SCALE GENOMIC DNA]</scope>
    <source>
        <strain evidence="2">1</strain>
    </source>
</reference>
<evidence type="ECO:0000256" key="1">
    <source>
        <dbReference type="SAM" id="Phobius"/>
    </source>
</evidence>
<name>A0A161HRD6_9VIRU</name>
<protein>
    <submittedName>
        <fullName evidence="2">Uncharacterized protein</fullName>
    </submittedName>
</protein>
<organism evidence="2 3">
    <name type="scientific">Powai lake megavirus</name>
    <dbReference type="NCBI Taxonomy" id="1842663"/>
    <lineage>
        <taxon>Viruses</taxon>
        <taxon>Varidnaviria</taxon>
        <taxon>Bamfordvirae</taxon>
        <taxon>Nucleocytoviricota</taxon>
        <taxon>Megaviricetes</taxon>
        <taxon>Imitervirales</taxon>
        <taxon>Mimiviridae</taxon>
        <taxon>Megamimivirinae</taxon>
        <taxon>Megavirus</taxon>
        <taxon>Megavirus powaiense</taxon>
    </lineage>
</organism>
<dbReference type="RefSeq" id="YP_010776712.1">
    <property type="nucleotide sequence ID" value="NC_075034.1"/>
</dbReference>
<keyword evidence="1" id="KW-0812">Transmembrane</keyword>
<sequence length="157" mass="18308">MTLSKNMNIAVNVVISVIAIMIFITGLTLGDPIKKLLLKPINDMPKCYWDLHCIDNMCVCLFPIFDGNPGIYCWDNLSECLMIKWKELFIGLCVGIIGTIIFIIMSLASKSATPEELTNWHYHYTNQFNDRMNNMYYHDHSGNIRIRQAEDYWRSRY</sequence>
<accession>A0A161HRD6</accession>
<evidence type="ECO:0000313" key="2">
    <source>
        <dbReference type="EMBL" id="ANB50961.1"/>
    </source>
</evidence>
<feature type="transmembrane region" description="Helical" evidence="1">
    <location>
        <begin position="6"/>
        <end position="29"/>
    </location>
</feature>
<keyword evidence="1" id="KW-1133">Transmembrane helix</keyword>